<evidence type="ECO:0008006" key="3">
    <source>
        <dbReference type="Google" id="ProtNLM"/>
    </source>
</evidence>
<sequence length="93" mass="10162">MRLDLTPAPNGRRSSFRVALRMARRDIGRHKGRSLLIVLLIMLPVAGMTGAATLFQSSQRTPEEIVEHELGGTQALVQRTAGSQRRFGPGPAQ</sequence>
<protein>
    <recommendedName>
        <fullName evidence="3">ABC transporter permease</fullName>
    </recommendedName>
</protein>
<keyword evidence="2" id="KW-1185">Reference proteome</keyword>
<organism evidence="1 2">
    <name type="scientific">Pseudarthrobacter siccitolerans</name>
    <dbReference type="NCBI Taxonomy" id="861266"/>
    <lineage>
        <taxon>Bacteria</taxon>
        <taxon>Bacillati</taxon>
        <taxon>Actinomycetota</taxon>
        <taxon>Actinomycetes</taxon>
        <taxon>Micrococcales</taxon>
        <taxon>Micrococcaceae</taxon>
        <taxon>Pseudarthrobacter</taxon>
    </lineage>
</organism>
<comment type="caution">
    <text evidence="1">The sequence shown here is derived from an EMBL/GenBank/DDBJ whole genome shotgun (WGS) entry which is preliminary data.</text>
</comment>
<dbReference type="RefSeq" id="WP_306638097.1">
    <property type="nucleotide sequence ID" value="NZ_JAUSXB010000001.1"/>
</dbReference>
<proteinExistence type="predicted"/>
<name>A0ABU0PPA2_9MICC</name>
<reference evidence="1 2" key="1">
    <citation type="submission" date="2023-07" db="EMBL/GenBank/DDBJ databases">
        <title>Comparative genomics of wheat-associated soil bacteria to identify genetic determinants of phenazine resistance.</title>
        <authorList>
            <person name="Mouncey N."/>
        </authorList>
    </citation>
    <scope>NUCLEOTIDE SEQUENCE [LARGE SCALE GENOMIC DNA]</scope>
    <source>
        <strain evidence="1 2">W1I3</strain>
    </source>
</reference>
<dbReference type="Proteomes" id="UP001236806">
    <property type="component" value="Unassembled WGS sequence"/>
</dbReference>
<gene>
    <name evidence="1" type="ORF">QFZ36_003367</name>
</gene>
<dbReference type="EMBL" id="JAUSXB010000001">
    <property type="protein sequence ID" value="MDQ0675806.1"/>
    <property type="molecule type" value="Genomic_DNA"/>
</dbReference>
<evidence type="ECO:0000313" key="2">
    <source>
        <dbReference type="Proteomes" id="UP001236806"/>
    </source>
</evidence>
<accession>A0ABU0PPA2</accession>
<evidence type="ECO:0000313" key="1">
    <source>
        <dbReference type="EMBL" id="MDQ0675806.1"/>
    </source>
</evidence>